<dbReference type="SUPFAM" id="SSF55190">
    <property type="entry name" value="Arginyl-tRNA synthetase (ArgRS), N-terminal 'additional' domain"/>
    <property type="match status" value="1"/>
</dbReference>
<dbReference type="OrthoDB" id="9805987at2"/>
<dbReference type="GO" id="GO:0006420">
    <property type="term" value="P:arginyl-tRNA aminoacylation"/>
    <property type="evidence" value="ECO:0007669"/>
    <property type="project" value="UniProtKB-UniRule"/>
</dbReference>
<dbReference type="InterPro" id="IPR009080">
    <property type="entry name" value="tRNAsynth_Ia_anticodon-bd"/>
</dbReference>
<dbReference type="SUPFAM" id="SSF47323">
    <property type="entry name" value="Anticodon-binding domain of a subclass of class I aminoacyl-tRNA synthetases"/>
    <property type="match status" value="1"/>
</dbReference>
<dbReference type="SMART" id="SM01016">
    <property type="entry name" value="Arg_tRNA_synt_N"/>
    <property type="match status" value="1"/>
</dbReference>
<keyword evidence="3 10" id="KW-0963">Cytoplasm</keyword>
<evidence type="ECO:0000256" key="1">
    <source>
        <dbReference type="ARBA" id="ARBA00004496"/>
    </source>
</evidence>
<dbReference type="Proteomes" id="UP000190080">
    <property type="component" value="Unassembled WGS sequence"/>
</dbReference>
<dbReference type="InterPro" id="IPR005148">
    <property type="entry name" value="Arg-tRNA-synth_N"/>
</dbReference>
<keyword evidence="7 10" id="KW-0648">Protein biosynthesis</keyword>
<dbReference type="AlphaFoldDB" id="A0A1V4IRM3"/>
<dbReference type="SMART" id="SM00836">
    <property type="entry name" value="DALR_1"/>
    <property type="match status" value="1"/>
</dbReference>
<evidence type="ECO:0000256" key="5">
    <source>
        <dbReference type="ARBA" id="ARBA00022741"/>
    </source>
</evidence>
<dbReference type="Pfam" id="PF03485">
    <property type="entry name" value="Arg_tRNA_synt_N"/>
    <property type="match status" value="1"/>
</dbReference>
<dbReference type="FunFam" id="3.40.50.620:FF:000116">
    <property type="entry name" value="Arginine--tRNA ligase"/>
    <property type="match status" value="1"/>
</dbReference>
<comment type="similarity">
    <text evidence="2 10 11">Belongs to the class-I aminoacyl-tRNA synthetase family.</text>
</comment>
<dbReference type="Pfam" id="PF05746">
    <property type="entry name" value="DALR_1"/>
    <property type="match status" value="1"/>
</dbReference>
<protein>
    <recommendedName>
        <fullName evidence="10">Arginine--tRNA ligase</fullName>
        <ecNumber evidence="10">6.1.1.19</ecNumber>
    </recommendedName>
    <alternativeName>
        <fullName evidence="10">Arginyl-tRNA synthetase</fullName>
        <shortName evidence="10">ArgRS</shortName>
    </alternativeName>
</protein>
<dbReference type="GO" id="GO:0004814">
    <property type="term" value="F:arginine-tRNA ligase activity"/>
    <property type="evidence" value="ECO:0007669"/>
    <property type="project" value="UniProtKB-UniRule"/>
</dbReference>
<dbReference type="Gene3D" id="3.40.50.620">
    <property type="entry name" value="HUPs"/>
    <property type="match status" value="1"/>
</dbReference>
<name>A0A1V4IRM3_9CLOT</name>
<dbReference type="InterPro" id="IPR014729">
    <property type="entry name" value="Rossmann-like_a/b/a_fold"/>
</dbReference>
<reference evidence="14 15" key="1">
    <citation type="submission" date="2017-03" db="EMBL/GenBank/DDBJ databases">
        <title>Genome sequence of Clostridium oryzae DSM 28571.</title>
        <authorList>
            <person name="Poehlein A."/>
            <person name="Daniel R."/>
        </authorList>
    </citation>
    <scope>NUCLEOTIDE SEQUENCE [LARGE SCALE GENOMIC DNA]</scope>
    <source>
        <strain evidence="14 15">DSM 28571</strain>
    </source>
</reference>
<dbReference type="InterPro" id="IPR035684">
    <property type="entry name" value="ArgRS_core"/>
</dbReference>
<feature type="domain" description="Arginyl tRNA synthetase N-terminal" evidence="13">
    <location>
        <begin position="1"/>
        <end position="82"/>
    </location>
</feature>
<keyword evidence="8 10" id="KW-0030">Aminoacyl-tRNA synthetase</keyword>
<dbReference type="CDD" id="cd07956">
    <property type="entry name" value="Anticodon_Ia_Arg"/>
    <property type="match status" value="1"/>
</dbReference>
<evidence type="ECO:0000256" key="11">
    <source>
        <dbReference type="RuleBase" id="RU363038"/>
    </source>
</evidence>
<dbReference type="NCBIfam" id="TIGR00456">
    <property type="entry name" value="argS"/>
    <property type="match status" value="1"/>
</dbReference>
<dbReference type="Gene3D" id="3.30.1360.70">
    <property type="entry name" value="Arginyl tRNA synthetase N-terminal domain"/>
    <property type="match status" value="1"/>
</dbReference>
<dbReference type="PANTHER" id="PTHR11956:SF5">
    <property type="entry name" value="ARGININE--TRNA LIGASE, CYTOPLASMIC"/>
    <property type="match status" value="1"/>
</dbReference>
<proteinExistence type="inferred from homology"/>
<evidence type="ECO:0000256" key="6">
    <source>
        <dbReference type="ARBA" id="ARBA00022840"/>
    </source>
</evidence>
<dbReference type="SUPFAM" id="SSF52374">
    <property type="entry name" value="Nucleotidylyl transferase"/>
    <property type="match status" value="1"/>
</dbReference>
<keyword evidence="4 10" id="KW-0436">Ligase</keyword>
<evidence type="ECO:0000259" key="12">
    <source>
        <dbReference type="SMART" id="SM00836"/>
    </source>
</evidence>
<dbReference type="EMBL" id="MZGV01000015">
    <property type="protein sequence ID" value="OPJ62454.1"/>
    <property type="molecule type" value="Genomic_DNA"/>
</dbReference>
<keyword evidence="5 10" id="KW-0547">Nucleotide-binding</keyword>
<evidence type="ECO:0000256" key="8">
    <source>
        <dbReference type="ARBA" id="ARBA00023146"/>
    </source>
</evidence>
<sequence>MDYQRYIAEKIKEFVDMNLSDIERLIEIPPNADMGDYAFPCFKLSKAIKKAPNMIAADLKTKIKTNGFEKIETIGPYLNFFIDKYIFVKTVLNEILAEGDSYGSSKIGAGKNIVVQYSSPNIARPFHVGHLFATTIGNSLYKMLSFEGYNCVRINHLEDSGTQFGKLIAAYKMGWADESKLEKEPINELLRIYVKFHEEAEKHPEYEDAARKYFKLLENGEEEEIKLWTRFKDSSLKEFNKIYTRLKVEFDSYAGESFYSDKLDAVVNEIAEKSLLTESNGAKAVMLKEYNMAPCIIKKTDGATTYATRDLAAAVYRKKTYDFYKNIYVIGSTQVLHFKQIFTTLKLMGKDWAEDCIHVDFGPVKFTDKKLSTRKGDVIFLDDLLNEAVQKTLEVINDKSPDLENKETVAEKIGIGAVIFNYLKNNREDDIVFDLKEVLSFDGETGPYVQYTYARGKSVLRKAGNIPQNVDFTRLTEVEEFELVKQLAAFKEYILNSIEKYEPSIVTRYIIDLAKAFNKFYNLHSVLNADDIDLKNAIIRLVEGACQVIKNGLNLLGVDIVEKM</sequence>
<organism evidence="14 15">
    <name type="scientific">Clostridium oryzae</name>
    <dbReference type="NCBI Taxonomy" id="1450648"/>
    <lineage>
        <taxon>Bacteria</taxon>
        <taxon>Bacillati</taxon>
        <taxon>Bacillota</taxon>
        <taxon>Clostridia</taxon>
        <taxon>Eubacteriales</taxon>
        <taxon>Clostridiaceae</taxon>
        <taxon>Clostridium</taxon>
    </lineage>
</organism>
<dbReference type="GO" id="GO:0005524">
    <property type="term" value="F:ATP binding"/>
    <property type="evidence" value="ECO:0007669"/>
    <property type="project" value="UniProtKB-UniRule"/>
</dbReference>
<dbReference type="Gene3D" id="1.10.730.10">
    <property type="entry name" value="Isoleucyl-tRNA Synthetase, Domain 1"/>
    <property type="match status" value="1"/>
</dbReference>
<dbReference type="InterPro" id="IPR036695">
    <property type="entry name" value="Arg-tRNA-synth_N_sf"/>
</dbReference>
<dbReference type="InterPro" id="IPR008909">
    <property type="entry name" value="DALR_anticod-bd"/>
</dbReference>
<dbReference type="FunFam" id="1.10.730.10:FF:000008">
    <property type="entry name" value="Arginine--tRNA ligase"/>
    <property type="match status" value="1"/>
</dbReference>
<dbReference type="GO" id="GO:0005737">
    <property type="term" value="C:cytoplasm"/>
    <property type="evidence" value="ECO:0007669"/>
    <property type="project" value="UniProtKB-SubCell"/>
</dbReference>
<evidence type="ECO:0000256" key="9">
    <source>
        <dbReference type="ARBA" id="ARBA00049339"/>
    </source>
</evidence>
<evidence type="ECO:0000313" key="14">
    <source>
        <dbReference type="EMBL" id="OPJ62454.1"/>
    </source>
</evidence>
<dbReference type="PRINTS" id="PR01038">
    <property type="entry name" value="TRNASYNTHARG"/>
</dbReference>
<comment type="caution">
    <text evidence="10">Lacks conserved residue(s) required for the propagation of feature annotation.</text>
</comment>
<evidence type="ECO:0000256" key="4">
    <source>
        <dbReference type="ARBA" id="ARBA00022598"/>
    </source>
</evidence>
<comment type="catalytic activity">
    <reaction evidence="9 10">
        <text>tRNA(Arg) + L-arginine + ATP = L-arginyl-tRNA(Arg) + AMP + diphosphate</text>
        <dbReference type="Rhea" id="RHEA:20301"/>
        <dbReference type="Rhea" id="RHEA-COMP:9658"/>
        <dbReference type="Rhea" id="RHEA-COMP:9673"/>
        <dbReference type="ChEBI" id="CHEBI:30616"/>
        <dbReference type="ChEBI" id="CHEBI:32682"/>
        <dbReference type="ChEBI" id="CHEBI:33019"/>
        <dbReference type="ChEBI" id="CHEBI:78442"/>
        <dbReference type="ChEBI" id="CHEBI:78513"/>
        <dbReference type="ChEBI" id="CHEBI:456215"/>
        <dbReference type="EC" id="6.1.1.19"/>
    </reaction>
</comment>
<dbReference type="Pfam" id="PF00750">
    <property type="entry name" value="tRNA-synt_1d"/>
    <property type="match status" value="1"/>
</dbReference>
<evidence type="ECO:0000256" key="3">
    <source>
        <dbReference type="ARBA" id="ARBA00022490"/>
    </source>
</evidence>
<evidence type="ECO:0000256" key="10">
    <source>
        <dbReference type="HAMAP-Rule" id="MF_00123"/>
    </source>
</evidence>
<accession>A0A1V4IRM3</accession>
<dbReference type="HAMAP" id="MF_00123">
    <property type="entry name" value="Arg_tRNA_synth"/>
    <property type="match status" value="1"/>
</dbReference>
<comment type="caution">
    <text evidence="14">The sequence shown here is derived from an EMBL/GenBank/DDBJ whole genome shotgun (WGS) entry which is preliminary data.</text>
</comment>
<evidence type="ECO:0000256" key="7">
    <source>
        <dbReference type="ARBA" id="ARBA00022917"/>
    </source>
</evidence>
<comment type="subunit">
    <text evidence="10">Monomer.</text>
</comment>
<dbReference type="InterPro" id="IPR001278">
    <property type="entry name" value="Arg-tRNA-ligase"/>
</dbReference>
<dbReference type="STRING" id="1450648.CLORY_18230"/>
<evidence type="ECO:0000256" key="2">
    <source>
        <dbReference type="ARBA" id="ARBA00005594"/>
    </source>
</evidence>
<evidence type="ECO:0000259" key="13">
    <source>
        <dbReference type="SMART" id="SM01016"/>
    </source>
</evidence>
<comment type="subcellular location">
    <subcellularLocation>
        <location evidence="1 10">Cytoplasm</location>
    </subcellularLocation>
</comment>
<gene>
    <name evidence="14" type="primary">argS_1</name>
    <name evidence="10" type="synonym">argS</name>
    <name evidence="14" type="ORF">CLORY_18230</name>
</gene>
<dbReference type="PANTHER" id="PTHR11956">
    <property type="entry name" value="ARGINYL-TRNA SYNTHETASE"/>
    <property type="match status" value="1"/>
</dbReference>
<evidence type="ECO:0000313" key="15">
    <source>
        <dbReference type="Proteomes" id="UP000190080"/>
    </source>
</evidence>
<keyword evidence="6 10" id="KW-0067">ATP-binding</keyword>
<feature type="domain" description="DALR anticodon binding" evidence="12">
    <location>
        <begin position="449"/>
        <end position="564"/>
    </location>
</feature>
<dbReference type="RefSeq" id="WP_079423507.1">
    <property type="nucleotide sequence ID" value="NZ_MZGV01000015.1"/>
</dbReference>
<keyword evidence="15" id="KW-1185">Reference proteome</keyword>
<dbReference type="EC" id="6.1.1.19" evidence="10"/>